<comment type="caution">
    <text evidence="2">The sequence shown here is derived from an EMBL/GenBank/DDBJ whole genome shotgun (WGS) entry which is preliminary data.</text>
</comment>
<sequence length="317" mass="36244">MGRPAIPAEVKRAVLVEAGHRCAIPRCGETELDVHHIVPWETCQKHEYSNLIALCPICHRRAHKGEIDRKALLQYKSALSAGSGPGMQTNSEAPIVEIRRRIFEKTTEVPGYTFQFDFPDFEGIAQRIVSKNIEAWGYELLAKFRHYQETFLPVKEENDPEIDSFLKAPSSLSGSYQIIRNDDVVISLEYTLDRFLTGSAHGGRSTRVQNFLISPFQPITPKDLLADNSSLDDLSELVRSRLLSNRQYSEEWVIRGTEPEERNFSKFILEKDGIQFFFDEYKIDCYASGRQRLWIGFDQFSDIGNLDLLSKLASNDF</sequence>
<reference evidence="2 3" key="1">
    <citation type="submission" date="2019-05" db="EMBL/GenBank/DDBJ databases">
        <title>Genome of Alcanivorax gelatiniphagus, an oil degrading marine bacteria.</title>
        <authorList>
            <person name="Kwon K.K."/>
        </authorList>
    </citation>
    <scope>NUCLEOTIDE SEQUENCE [LARGE SCALE GENOMIC DNA]</scope>
    <source>
        <strain evidence="2 3">MEBiC 08158</strain>
    </source>
</reference>
<gene>
    <name evidence="2" type="ORF">FGS76_14270</name>
</gene>
<organism evidence="2 3">
    <name type="scientific">Alloalcanivorax gelatiniphagus</name>
    <dbReference type="NCBI Taxonomy" id="1194167"/>
    <lineage>
        <taxon>Bacteria</taxon>
        <taxon>Pseudomonadati</taxon>
        <taxon>Pseudomonadota</taxon>
        <taxon>Gammaproteobacteria</taxon>
        <taxon>Oceanospirillales</taxon>
        <taxon>Alcanivoracaceae</taxon>
        <taxon>Alloalcanivorax</taxon>
    </lineage>
</organism>
<protein>
    <submittedName>
        <fullName evidence="2">DUF3298 domain-containing protein</fullName>
    </submittedName>
</protein>
<dbReference type="Gene3D" id="3.90.640.20">
    <property type="entry name" value="Heat-shock cognate protein, ATPase"/>
    <property type="match status" value="1"/>
</dbReference>
<dbReference type="RefSeq" id="WP_138773323.1">
    <property type="nucleotide sequence ID" value="NZ_JBHSSX010000023.1"/>
</dbReference>
<dbReference type="InterPro" id="IPR002711">
    <property type="entry name" value="HNH"/>
</dbReference>
<dbReference type="Proteomes" id="UP000739180">
    <property type="component" value="Unassembled WGS sequence"/>
</dbReference>
<dbReference type="CDD" id="cd00085">
    <property type="entry name" value="HNHc"/>
    <property type="match status" value="1"/>
</dbReference>
<dbReference type="InterPro" id="IPR037126">
    <property type="entry name" value="PdaC/RsiV-like_sf"/>
</dbReference>
<dbReference type="Gene3D" id="3.30.565.40">
    <property type="entry name" value="Fervidobacterium nodosum Rt17-B1 like"/>
    <property type="match status" value="1"/>
</dbReference>
<name>A0ABY2XIQ0_9GAMM</name>
<dbReference type="EMBL" id="VCQT01000044">
    <property type="protein sequence ID" value="TMW11223.1"/>
    <property type="molecule type" value="Genomic_DNA"/>
</dbReference>
<keyword evidence="3" id="KW-1185">Reference proteome</keyword>
<dbReference type="Pfam" id="PF11738">
    <property type="entry name" value="DUF3298"/>
    <property type="match status" value="1"/>
</dbReference>
<dbReference type="Gene3D" id="1.10.30.50">
    <property type="match status" value="1"/>
</dbReference>
<dbReference type="SMART" id="SM00507">
    <property type="entry name" value="HNHc"/>
    <property type="match status" value="1"/>
</dbReference>
<dbReference type="InterPro" id="IPR021729">
    <property type="entry name" value="DUF3298"/>
</dbReference>
<proteinExistence type="predicted"/>
<accession>A0ABY2XIQ0</accession>
<feature type="domain" description="HNH nuclease" evidence="1">
    <location>
        <begin position="10"/>
        <end position="60"/>
    </location>
</feature>
<evidence type="ECO:0000313" key="3">
    <source>
        <dbReference type="Proteomes" id="UP000739180"/>
    </source>
</evidence>
<evidence type="ECO:0000313" key="2">
    <source>
        <dbReference type="EMBL" id="TMW11223.1"/>
    </source>
</evidence>
<evidence type="ECO:0000259" key="1">
    <source>
        <dbReference type="SMART" id="SM00507"/>
    </source>
</evidence>
<dbReference type="Pfam" id="PF01844">
    <property type="entry name" value="HNH"/>
    <property type="match status" value="1"/>
</dbReference>
<dbReference type="InterPro" id="IPR003615">
    <property type="entry name" value="HNH_nuc"/>
</dbReference>